<feature type="domain" description="PsbP C-terminal" evidence="2">
    <location>
        <begin position="25"/>
        <end position="180"/>
    </location>
</feature>
<keyword evidence="1" id="KW-0732">Signal</keyword>
<dbReference type="InterPro" id="IPR002683">
    <property type="entry name" value="PsbP_C"/>
</dbReference>
<dbReference type="NCBIfam" id="NF040946">
    <property type="entry name" value="PSII_PsbP"/>
    <property type="match status" value="1"/>
</dbReference>
<sequence>MRKNLIVFLSVILVLLTACTAGVGNLQTYVSANQGYEFKYPNGWVQVMVEDASEGVDVVFRDIVEQSENLSLIISDVPPDKTLSELGTPSEVGYRFLKVTNQKNLEREVELISAELEKNEGNVYYILEYAVTFANQQKRHNIASVAVSQGQLFTFNLSTVERRWPQVKGVFNAVVRSFMVY</sequence>
<dbReference type="InterPro" id="IPR016123">
    <property type="entry name" value="Mog1/PsbP_a/b/a-sand"/>
</dbReference>
<reference evidence="3 4" key="1">
    <citation type="submission" date="2021-08" db="EMBL/GenBank/DDBJ databases">
        <title>Draft genome sequence of Spirulina subsalsa with high tolerance to salinity and hype-accumulation of phycocyanin.</title>
        <authorList>
            <person name="Pei H."/>
            <person name="Jiang L."/>
        </authorList>
    </citation>
    <scope>NUCLEOTIDE SEQUENCE [LARGE SCALE GENOMIC DNA]</scope>
    <source>
        <strain evidence="3 4">FACHB-351</strain>
    </source>
</reference>
<evidence type="ECO:0000313" key="4">
    <source>
        <dbReference type="Proteomes" id="UP001526426"/>
    </source>
</evidence>
<evidence type="ECO:0000313" key="3">
    <source>
        <dbReference type="EMBL" id="MCW6036784.1"/>
    </source>
</evidence>
<dbReference type="PANTHER" id="PTHR31407:SF16">
    <property type="entry name" value="PSBP DOMAIN-CONTAINING PROTEIN 7, CHLOROPLASTIC"/>
    <property type="match status" value="1"/>
</dbReference>
<evidence type="ECO:0000259" key="2">
    <source>
        <dbReference type="Pfam" id="PF01789"/>
    </source>
</evidence>
<dbReference type="Gene3D" id="3.40.1000.10">
    <property type="entry name" value="Mog1/PsbP, alpha/beta/alpha sandwich"/>
    <property type="match status" value="1"/>
</dbReference>
<proteinExistence type="predicted"/>
<comment type="caution">
    <text evidence="3">The sequence shown here is derived from an EMBL/GenBank/DDBJ whole genome shotgun (WGS) entry which is preliminary data.</text>
</comment>
<organism evidence="3 4">
    <name type="scientific">Spirulina subsalsa FACHB-351</name>
    <dbReference type="NCBI Taxonomy" id="234711"/>
    <lineage>
        <taxon>Bacteria</taxon>
        <taxon>Bacillati</taxon>
        <taxon>Cyanobacteriota</taxon>
        <taxon>Cyanophyceae</taxon>
        <taxon>Spirulinales</taxon>
        <taxon>Spirulinaceae</taxon>
        <taxon>Spirulina</taxon>
    </lineage>
</organism>
<dbReference type="PANTHER" id="PTHR31407">
    <property type="match status" value="1"/>
</dbReference>
<dbReference type="Proteomes" id="UP001526426">
    <property type="component" value="Unassembled WGS sequence"/>
</dbReference>
<dbReference type="SUPFAM" id="SSF55724">
    <property type="entry name" value="Mog1p/PsbP-like"/>
    <property type="match status" value="1"/>
</dbReference>
<keyword evidence="4" id="KW-1185">Reference proteome</keyword>
<feature type="signal peptide" evidence="1">
    <location>
        <begin position="1"/>
        <end position="23"/>
    </location>
</feature>
<name>A0ABT3L5L3_9CYAN</name>
<protein>
    <submittedName>
        <fullName evidence="3">Photosystem II reaction center PsbP family protein</fullName>
    </submittedName>
</protein>
<dbReference type="PROSITE" id="PS51257">
    <property type="entry name" value="PROKAR_LIPOPROTEIN"/>
    <property type="match status" value="1"/>
</dbReference>
<dbReference type="Pfam" id="PF01789">
    <property type="entry name" value="PsbP"/>
    <property type="match status" value="1"/>
</dbReference>
<dbReference type="RefSeq" id="WP_265264591.1">
    <property type="nucleotide sequence ID" value="NZ_JAIHOM010000046.1"/>
</dbReference>
<accession>A0ABT3L5L3</accession>
<feature type="chain" id="PRO_5046232350" evidence="1">
    <location>
        <begin position="24"/>
        <end position="181"/>
    </location>
</feature>
<dbReference type="EMBL" id="JAIHOM010000046">
    <property type="protein sequence ID" value="MCW6036784.1"/>
    <property type="molecule type" value="Genomic_DNA"/>
</dbReference>
<evidence type="ECO:0000256" key="1">
    <source>
        <dbReference type="SAM" id="SignalP"/>
    </source>
</evidence>
<gene>
    <name evidence="3" type="ORF">K4A83_10990</name>
</gene>